<dbReference type="FunFam" id="1.25.40.10:FF:000961">
    <property type="entry name" value="Protein TONSOKU"/>
    <property type="match status" value="1"/>
</dbReference>
<sequence>MAREEAKLSEAKASYRSAKAIGNHEEEARWANVIGNLLKDRGEYLQALKWFDIDYHLCTKYLSPKHSLATCQSLGEVYLRLERFEDALVYQKKHLMLAEEANDLVEQQRANTQLGRTYHEMYLKSLDEHQSVQNAKKYFKSAMKLAQAIKENPPSNKSFFIKEYIDAHNNVGLLELDRDNLEEAEKILTRALVICDQEEVNGYDDGRTRLHHNLGKIYTELRMWENAREHIEKDILICKQIGHCEGEAKGYINLGELHNRVQKYQEAILCYQKALDLANSMEDEDALVRQIEDNIKTVKELGKVMDDMKREEQNLKKLTRDMAIARGTTHKRNCQLKQIASLDVLINKSETISAWPKVLEFAKKKKKVATEICDKEKIADSLLSIGESYLKLRKFQKALKWCMKSLKIYKSLGNLEGQALTQINIGHVLDSEGYYEEALNAFTDSYRLAVEGKLSYVQRTALENMHYSNLNRFDDVEETRRLQLEIDKLEQNNEGLETEITAEDRCSESSTEGSGDFSDNMPNACCPEEIRNSQSSKSQSLNQKEELNDDVPLISLIRSTKVSSKMKSAHLENNELGVVGRKRIRLVLSDDEDEMSDEAESPKVRHNKIPLNVATSSEVKTRSNTASPTTKFQDVSAFTSNCATISDPPGNTEESSSSCKSRTLNMATPEGKSFRASSSGEGFNASGSKCDVSVSGNILHKNDAAQFMLLTSDDKHNQCITFEIDEDIIQGSFMASDNLSIESVKVQLACLYYLQLPMERKLEGLVPIIQNVKCGEKVIESLETIKAFRGHMGKIVVEAVLDGWVQKRLIKLYTDHCYKVSETPNMKLLKKLYDLEVSDDEVTVSECELQDLSITPLLNALHAHKTFAMLDLSHNLLGNGTMEKLQQVLTSSGQKYGGLTLDLHCNSFGPTALFQICECPLLFTRLEVLNISGNRLTDACASYLSTILENCKALCSLSIERCSITSRTIQKVADALSAESVLEQLCIGYNKPISGSAITNLLVKLGTLKRFSKLNMNGLKLSKPVVDSLCQLAKRLSLSVLMLGETGVGLDGALLVTESLFHEIEEFVKLDLSYCGVTYNYAVKLSTNSSMVCGILELSLSGNPIMQEGSNALSSMLLNSQCCLKVLVLQKCQLGISGILQIIQALSGNAFLEELNLAENADIGKEYSAPYDVAEKGSVGLSQPNLNMLESSPLVSVLKDVSQLEVADSEDDEVGVEAAASARNESCSSSFQRNSSSTGCQFLEEFSTAIDMAKNLRFLDLSKNGFSTQCAEILYSSWSRSRSVSARRHIKDKTIHFFVEGMMCCVKPCCRKD</sequence>
<keyword evidence="4" id="KW-0158">Chromosome</keyword>
<dbReference type="SUPFAM" id="SSF81901">
    <property type="entry name" value="HCP-like"/>
    <property type="match status" value="1"/>
</dbReference>
<evidence type="ECO:0000256" key="8">
    <source>
        <dbReference type="ARBA" id="ARBA00022803"/>
    </source>
</evidence>
<organism evidence="16 17">
    <name type="scientific">Rosa chinensis</name>
    <name type="common">China rose</name>
    <dbReference type="NCBI Taxonomy" id="74649"/>
    <lineage>
        <taxon>Eukaryota</taxon>
        <taxon>Viridiplantae</taxon>
        <taxon>Streptophyta</taxon>
        <taxon>Embryophyta</taxon>
        <taxon>Tracheophyta</taxon>
        <taxon>Spermatophyta</taxon>
        <taxon>Magnoliopsida</taxon>
        <taxon>eudicotyledons</taxon>
        <taxon>Gunneridae</taxon>
        <taxon>Pentapetalae</taxon>
        <taxon>rosids</taxon>
        <taxon>fabids</taxon>
        <taxon>Rosales</taxon>
        <taxon>Rosaceae</taxon>
        <taxon>Rosoideae</taxon>
        <taxon>Rosoideae incertae sedis</taxon>
        <taxon>Rosa</taxon>
    </lineage>
</organism>
<dbReference type="Proteomes" id="UP000238479">
    <property type="component" value="Chromosome 2"/>
</dbReference>
<evidence type="ECO:0000256" key="10">
    <source>
        <dbReference type="ARBA" id="ARBA00023204"/>
    </source>
</evidence>
<evidence type="ECO:0000256" key="2">
    <source>
        <dbReference type="ARBA" id="ARBA00004642"/>
    </source>
</evidence>
<dbReference type="STRING" id="74649.A0A2P6RS66"/>
<name>A0A2P6RS66_ROSCH</name>
<dbReference type="GO" id="GO:0005654">
    <property type="term" value="C:nucleoplasm"/>
    <property type="evidence" value="ECO:0007669"/>
    <property type="project" value="UniProtKB-SubCell"/>
</dbReference>
<evidence type="ECO:0000256" key="5">
    <source>
        <dbReference type="ARBA" id="ARBA00022614"/>
    </source>
</evidence>
<dbReference type="InterPro" id="IPR011990">
    <property type="entry name" value="TPR-like_helical_dom_sf"/>
</dbReference>
<dbReference type="GO" id="GO:0009933">
    <property type="term" value="P:meristem structural organization"/>
    <property type="evidence" value="ECO:0007669"/>
    <property type="project" value="InterPro"/>
</dbReference>
<evidence type="ECO:0000313" key="17">
    <source>
        <dbReference type="Proteomes" id="UP000238479"/>
    </source>
</evidence>
<evidence type="ECO:0000256" key="6">
    <source>
        <dbReference type="ARBA" id="ARBA00022737"/>
    </source>
</evidence>
<evidence type="ECO:0000256" key="1">
    <source>
        <dbReference type="ARBA" id="ARBA00004286"/>
    </source>
</evidence>
<dbReference type="GO" id="GO:0006281">
    <property type="term" value="P:DNA repair"/>
    <property type="evidence" value="ECO:0007669"/>
    <property type="project" value="UniProtKB-KW"/>
</dbReference>
<dbReference type="SUPFAM" id="SSF48452">
    <property type="entry name" value="TPR-like"/>
    <property type="match status" value="2"/>
</dbReference>
<keyword evidence="8 13" id="KW-0802">TPR repeat</keyword>
<dbReference type="GO" id="GO:0005694">
    <property type="term" value="C:chromosome"/>
    <property type="evidence" value="ECO:0007669"/>
    <property type="project" value="UniProtKB-SubCell"/>
</dbReference>
<dbReference type="EMBL" id="PDCK01000040">
    <property type="protein sequence ID" value="PRQ49276.1"/>
    <property type="molecule type" value="Genomic_DNA"/>
</dbReference>
<evidence type="ECO:0000256" key="13">
    <source>
        <dbReference type="PROSITE-ProRule" id="PRU00339"/>
    </source>
</evidence>
<evidence type="ECO:0000256" key="11">
    <source>
        <dbReference type="ARBA" id="ARBA00023242"/>
    </source>
</evidence>
<dbReference type="PROSITE" id="PS50005">
    <property type="entry name" value="TPR"/>
    <property type="match status" value="1"/>
</dbReference>
<comment type="caution">
    <text evidence="16">The sequence shown here is derived from an EMBL/GenBank/DDBJ whole genome shotgun (WGS) entry which is preliminary data.</text>
</comment>
<protein>
    <recommendedName>
        <fullName evidence="12">Protein TONSOKU</fullName>
    </recommendedName>
</protein>
<dbReference type="Pfam" id="PF13424">
    <property type="entry name" value="TPR_12"/>
    <property type="match status" value="2"/>
</dbReference>
<accession>A0A2P6RS66</accession>
<keyword evidence="14" id="KW-0175">Coiled coil</keyword>
<evidence type="ECO:0000256" key="9">
    <source>
        <dbReference type="ARBA" id="ARBA00022853"/>
    </source>
</evidence>
<dbReference type="SUPFAM" id="SSF52047">
    <property type="entry name" value="RNI-like"/>
    <property type="match status" value="1"/>
</dbReference>
<proteinExistence type="inferred from homology"/>
<feature type="compositionally biased region" description="Low complexity" evidence="15">
    <location>
        <begin position="532"/>
        <end position="542"/>
    </location>
</feature>
<dbReference type="OrthoDB" id="626167at2759"/>
<reference evidence="16 17" key="1">
    <citation type="journal article" date="2018" name="Nat. Genet.">
        <title>The Rosa genome provides new insights in the design of modern roses.</title>
        <authorList>
            <person name="Bendahmane M."/>
        </authorList>
    </citation>
    <scope>NUCLEOTIDE SEQUENCE [LARGE SCALE GENOMIC DNA]</scope>
    <source>
        <strain evidence="17">cv. Old Blush</strain>
    </source>
</reference>
<comment type="subcellular location">
    <subcellularLocation>
        <location evidence="1">Chromosome</location>
    </subcellularLocation>
    <subcellularLocation>
        <location evidence="2">Nucleus</location>
        <location evidence="2">Nucleoplasm</location>
    </subcellularLocation>
</comment>
<keyword evidence="7" id="KW-0227">DNA damage</keyword>
<keyword evidence="6" id="KW-0677">Repeat</keyword>
<evidence type="ECO:0000256" key="12">
    <source>
        <dbReference type="ARBA" id="ARBA00069409"/>
    </source>
</evidence>
<dbReference type="InterPro" id="IPR032675">
    <property type="entry name" value="LRR_dom_sf"/>
</dbReference>
<dbReference type="SMART" id="SM00368">
    <property type="entry name" value="LRR_RI"/>
    <property type="match status" value="6"/>
</dbReference>
<evidence type="ECO:0000256" key="3">
    <source>
        <dbReference type="ARBA" id="ARBA00010999"/>
    </source>
</evidence>
<gene>
    <name evidence="16" type="ORF">RchiOBHm_Chr2g0120111</name>
</gene>
<evidence type="ECO:0000256" key="15">
    <source>
        <dbReference type="SAM" id="MobiDB-lite"/>
    </source>
</evidence>
<evidence type="ECO:0000256" key="7">
    <source>
        <dbReference type="ARBA" id="ARBA00022763"/>
    </source>
</evidence>
<dbReference type="Gene3D" id="3.80.10.10">
    <property type="entry name" value="Ribonuclease Inhibitor"/>
    <property type="match status" value="1"/>
</dbReference>
<keyword evidence="11" id="KW-0539">Nucleus</keyword>
<evidence type="ECO:0000313" key="16">
    <source>
        <dbReference type="EMBL" id="PRQ49276.1"/>
    </source>
</evidence>
<dbReference type="Gene3D" id="1.25.40.10">
    <property type="entry name" value="Tetratricopeptide repeat domain"/>
    <property type="match status" value="3"/>
</dbReference>
<keyword evidence="10" id="KW-0234">DNA repair</keyword>
<feature type="region of interest" description="Disordered" evidence="15">
    <location>
        <begin position="496"/>
        <end position="546"/>
    </location>
</feature>
<feature type="repeat" description="TPR" evidence="13">
    <location>
        <begin position="248"/>
        <end position="281"/>
    </location>
</feature>
<dbReference type="GO" id="GO:0042393">
    <property type="term" value="F:histone binding"/>
    <property type="evidence" value="ECO:0007669"/>
    <property type="project" value="UniProtKB-ARBA"/>
</dbReference>
<dbReference type="SMART" id="SM00028">
    <property type="entry name" value="TPR"/>
    <property type="match status" value="7"/>
</dbReference>
<keyword evidence="9" id="KW-0156">Chromatin regulator</keyword>
<dbReference type="InterPro" id="IPR044227">
    <property type="entry name" value="TONSOKU"/>
</dbReference>
<keyword evidence="5" id="KW-0433">Leucine-rich repeat</keyword>
<dbReference type="FunFam" id="3.80.10.10:FF:000500">
    <property type="entry name" value="Protein TONSOKU"/>
    <property type="match status" value="1"/>
</dbReference>
<dbReference type="GO" id="GO:0072423">
    <property type="term" value="P:response to DNA damage checkpoint signaling"/>
    <property type="evidence" value="ECO:0007669"/>
    <property type="project" value="InterPro"/>
</dbReference>
<keyword evidence="17" id="KW-1185">Reference proteome</keyword>
<feature type="coiled-coil region" evidence="14">
    <location>
        <begin position="281"/>
        <end position="328"/>
    </location>
</feature>
<dbReference type="PANTHER" id="PTHR47684">
    <property type="entry name" value="PROTEIN TONSOKU"/>
    <property type="match status" value="1"/>
</dbReference>
<evidence type="ECO:0000256" key="4">
    <source>
        <dbReference type="ARBA" id="ARBA00022454"/>
    </source>
</evidence>
<dbReference type="PANTHER" id="PTHR47684:SF1">
    <property type="entry name" value="PROTEIN TONSOKU"/>
    <property type="match status" value="1"/>
</dbReference>
<dbReference type="GO" id="GO:0040029">
    <property type="term" value="P:epigenetic regulation of gene expression"/>
    <property type="evidence" value="ECO:0007669"/>
    <property type="project" value="InterPro"/>
</dbReference>
<evidence type="ECO:0000256" key="14">
    <source>
        <dbReference type="SAM" id="Coils"/>
    </source>
</evidence>
<dbReference type="Gramene" id="PRQ49276">
    <property type="protein sequence ID" value="PRQ49276"/>
    <property type="gene ID" value="RchiOBHm_Chr2g0120111"/>
</dbReference>
<dbReference type="OMA" id="VKPCCRK"/>
<comment type="similarity">
    <text evidence="3">Belongs to the Tonsoku family.</text>
</comment>
<dbReference type="InterPro" id="IPR019734">
    <property type="entry name" value="TPR_rpt"/>
</dbReference>